<proteinExistence type="predicted"/>
<name>A0ABQ4J6R5_9ACTN</name>
<evidence type="ECO:0000313" key="3">
    <source>
        <dbReference type="Proteomes" id="UP000653076"/>
    </source>
</evidence>
<dbReference type="InterPro" id="IPR037923">
    <property type="entry name" value="HTH-like"/>
</dbReference>
<organism evidence="2 3">
    <name type="scientific">Micromonospora qiuiae</name>
    <dbReference type="NCBI Taxonomy" id="502268"/>
    <lineage>
        <taxon>Bacteria</taxon>
        <taxon>Bacillati</taxon>
        <taxon>Actinomycetota</taxon>
        <taxon>Actinomycetes</taxon>
        <taxon>Micromonosporales</taxon>
        <taxon>Micromonosporaceae</taxon>
        <taxon>Micromonospora</taxon>
    </lineage>
</organism>
<accession>A0ABQ4J6R5</accession>
<keyword evidence="3" id="KW-1185">Reference proteome</keyword>
<evidence type="ECO:0000313" key="2">
    <source>
        <dbReference type="EMBL" id="GIJ25825.1"/>
    </source>
</evidence>
<comment type="caution">
    <text evidence="2">The sequence shown here is derived from an EMBL/GenBank/DDBJ whole genome shotgun (WGS) entry which is preliminary data.</text>
</comment>
<evidence type="ECO:0008006" key="4">
    <source>
        <dbReference type="Google" id="ProtNLM"/>
    </source>
</evidence>
<gene>
    <name evidence="2" type="ORF">Vqi01_09870</name>
</gene>
<reference evidence="2 3" key="1">
    <citation type="submission" date="2021-01" db="EMBL/GenBank/DDBJ databases">
        <title>Whole genome shotgun sequence of Verrucosispora qiuiae NBRC 106684.</title>
        <authorList>
            <person name="Komaki H."/>
            <person name="Tamura T."/>
        </authorList>
    </citation>
    <scope>NUCLEOTIDE SEQUENCE [LARGE SCALE GENOMIC DNA]</scope>
    <source>
        <strain evidence="2 3">NBRC 106684</strain>
    </source>
</reference>
<protein>
    <recommendedName>
        <fullName evidence="4">AraC family transcriptional regulator</fullName>
    </recommendedName>
</protein>
<dbReference type="RefSeq" id="WP_204033281.1">
    <property type="nucleotide sequence ID" value="NZ_BOPC01000013.1"/>
</dbReference>
<keyword evidence="1" id="KW-0238">DNA-binding</keyword>
<dbReference type="SUPFAM" id="SSF51215">
    <property type="entry name" value="Regulatory protein AraC"/>
    <property type="match status" value="1"/>
</dbReference>
<sequence>MRGPPDDFQALLARNKTYFRPVGPAAFDCVQVVFIRDGSAILLGEAGQEPVSIGDVLLLGPNVLYGAEPEGHVTVTTIYLDLDYLLDQVFWQHSHILRDRLDAQGFAETIYAEAAQVLRIGEQRVSLLLPALDELVAVSIDGGLHRFHRMQSLWFAIVDQIAPSIRVTRTRQSASQRARIHPTHLRARQFTPMRPEARTALDLLLRHRRAVDSRHAGRRGAFVIEATRPGVLGDVHRPHSRPVPHVVSVVDQADARSRRTCVKSALTLSTQS</sequence>
<evidence type="ECO:0000256" key="1">
    <source>
        <dbReference type="ARBA" id="ARBA00023125"/>
    </source>
</evidence>
<dbReference type="EMBL" id="BOPC01000013">
    <property type="protein sequence ID" value="GIJ25825.1"/>
    <property type="molecule type" value="Genomic_DNA"/>
</dbReference>
<dbReference type="Proteomes" id="UP000653076">
    <property type="component" value="Unassembled WGS sequence"/>
</dbReference>